<dbReference type="Pfam" id="PF00159">
    <property type="entry name" value="Hormone_3"/>
    <property type="match status" value="1"/>
</dbReference>
<evidence type="ECO:0000256" key="2">
    <source>
        <dbReference type="ARBA" id="ARBA00010022"/>
    </source>
</evidence>
<proteinExistence type="inferred from homology"/>
<dbReference type="GO" id="GO:0005179">
    <property type="term" value="F:hormone activity"/>
    <property type="evidence" value="ECO:0007669"/>
    <property type="project" value="InterPro"/>
</dbReference>
<keyword evidence="3" id="KW-0964">Secreted</keyword>
<keyword evidence="5" id="KW-1133">Transmembrane helix</keyword>
<protein>
    <recommendedName>
        <fullName evidence="8">Neuropeptide F</fullName>
    </recommendedName>
</protein>
<dbReference type="PROSITE" id="PS50276">
    <property type="entry name" value="PANCREATIC_HORMONE_2"/>
    <property type="match status" value="1"/>
</dbReference>
<feature type="transmembrane region" description="Helical" evidence="5">
    <location>
        <begin position="25"/>
        <end position="45"/>
    </location>
</feature>
<dbReference type="AlphaFoldDB" id="A0AAV2QWG8"/>
<dbReference type="GO" id="GO:0005576">
    <property type="term" value="C:extracellular region"/>
    <property type="evidence" value="ECO:0007669"/>
    <property type="project" value="UniProtKB-SubCell"/>
</dbReference>
<sequence length="129" mass="14221">HSTANAAAAKTVPAKTTITRKIMRVYLACCTLASILVVCLSAPSASVSSRLPMELIMNGVDISLQSKPDVKYPERPNVFKSAVELRKFLNQLNAYYAIAGRPRFGKRSGAIPQYNSLPWQAMTGDYYDY</sequence>
<gene>
    <name evidence="6" type="ORF">MNOR_LOCUS16054</name>
</gene>
<evidence type="ECO:0000256" key="1">
    <source>
        <dbReference type="ARBA" id="ARBA00004613"/>
    </source>
</evidence>
<dbReference type="EMBL" id="CAXKWB010010354">
    <property type="protein sequence ID" value="CAL4097689.1"/>
    <property type="molecule type" value="Genomic_DNA"/>
</dbReference>
<name>A0AAV2QWG8_MEGNR</name>
<comment type="subcellular location">
    <subcellularLocation>
        <location evidence="1">Secreted</location>
    </subcellularLocation>
</comment>
<keyword evidence="7" id="KW-1185">Reference proteome</keyword>
<dbReference type="SMART" id="SM00309">
    <property type="entry name" value="PAH"/>
    <property type="match status" value="1"/>
</dbReference>
<keyword evidence="5" id="KW-0472">Membrane</keyword>
<evidence type="ECO:0000313" key="7">
    <source>
        <dbReference type="Proteomes" id="UP001497623"/>
    </source>
</evidence>
<feature type="non-terminal residue" evidence="6">
    <location>
        <position position="1"/>
    </location>
</feature>
<dbReference type="Proteomes" id="UP001497623">
    <property type="component" value="Unassembled WGS sequence"/>
</dbReference>
<evidence type="ECO:0000313" key="6">
    <source>
        <dbReference type="EMBL" id="CAL4097689.1"/>
    </source>
</evidence>
<comment type="caution">
    <text evidence="6">The sequence shown here is derived from an EMBL/GenBank/DDBJ whole genome shotgun (WGS) entry which is preliminary data.</text>
</comment>
<evidence type="ECO:0008006" key="8">
    <source>
        <dbReference type="Google" id="ProtNLM"/>
    </source>
</evidence>
<comment type="similarity">
    <text evidence="2 4">Belongs to the NPY family.</text>
</comment>
<organism evidence="6 7">
    <name type="scientific">Meganyctiphanes norvegica</name>
    <name type="common">Northern krill</name>
    <name type="synonym">Thysanopoda norvegica</name>
    <dbReference type="NCBI Taxonomy" id="48144"/>
    <lineage>
        <taxon>Eukaryota</taxon>
        <taxon>Metazoa</taxon>
        <taxon>Ecdysozoa</taxon>
        <taxon>Arthropoda</taxon>
        <taxon>Crustacea</taxon>
        <taxon>Multicrustacea</taxon>
        <taxon>Malacostraca</taxon>
        <taxon>Eumalacostraca</taxon>
        <taxon>Eucarida</taxon>
        <taxon>Euphausiacea</taxon>
        <taxon>Euphausiidae</taxon>
        <taxon>Meganyctiphanes</taxon>
    </lineage>
</organism>
<reference evidence="6 7" key="1">
    <citation type="submission" date="2024-05" db="EMBL/GenBank/DDBJ databases">
        <authorList>
            <person name="Wallberg A."/>
        </authorList>
    </citation>
    <scope>NUCLEOTIDE SEQUENCE [LARGE SCALE GENOMIC DNA]</scope>
</reference>
<accession>A0AAV2QWG8</accession>
<dbReference type="InterPro" id="IPR001955">
    <property type="entry name" value="Pancreatic_hormone-like"/>
</dbReference>
<evidence type="ECO:0000256" key="4">
    <source>
        <dbReference type="RuleBase" id="RU000656"/>
    </source>
</evidence>
<keyword evidence="5" id="KW-0812">Transmembrane</keyword>
<evidence type="ECO:0000256" key="3">
    <source>
        <dbReference type="ARBA" id="ARBA00022525"/>
    </source>
</evidence>
<evidence type="ECO:0000256" key="5">
    <source>
        <dbReference type="SAM" id="Phobius"/>
    </source>
</evidence>